<dbReference type="GeneID" id="54366436"/>
<reference evidence="3" key="1">
    <citation type="submission" date="2020-01" db="EMBL/GenBank/DDBJ databases">
        <authorList>
            <consortium name="DOE Joint Genome Institute"/>
            <person name="Haridas S."/>
            <person name="Albert R."/>
            <person name="Binder M."/>
            <person name="Bloem J."/>
            <person name="Labutti K."/>
            <person name="Salamov A."/>
            <person name="Andreopoulos B."/>
            <person name="Baker S.E."/>
            <person name="Barry K."/>
            <person name="Bills G."/>
            <person name="Bluhm B.H."/>
            <person name="Cannon C."/>
            <person name="Castanera R."/>
            <person name="Culley D.E."/>
            <person name="Daum C."/>
            <person name="Ezra D."/>
            <person name="Gonzalez J.B."/>
            <person name="Henrissat B."/>
            <person name="Kuo A."/>
            <person name="Liang C."/>
            <person name="Lipzen A."/>
            <person name="Lutzoni F."/>
            <person name="Magnuson J."/>
            <person name="Mondo S."/>
            <person name="Nolan M."/>
            <person name="Ohm R."/>
            <person name="Pangilinan J."/>
            <person name="Park H.-J."/>
            <person name="Ramirez L."/>
            <person name="Alfaro M."/>
            <person name="Sun H."/>
            <person name="Tritt A."/>
            <person name="Yoshinaga Y."/>
            <person name="Zwiers L.-H."/>
            <person name="Turgeon B.G."/>
            <person name="Goodwin S.B."/>
            <person name="Spatafora J.W."/>
            <person name="Crous P.W."/>
            <person name="Grigoriev I.V."/>
        </authorList>
    </citation>
    <scope>NUCLEOTIDE SEQUENCE</scope>
    <source>
        <strain evidence="3">CBS 342.82</strain>
    </source>
</reference>
<evidence type="ECO:0000256" key="1">
    <source>
        <dbReference type="SAM" id="Phobius"/>
    </source>
</evidence>
<organism evidence="3">
    <name type="scientific">Dissoconium aciculare CBS 342.82</name>
    <dbReference type="NCBI Taxonomy" id="1314786"/>
    <lineage>
        <taxon>Eukaryota</taxon>
        <taxon>Fungi</taxon>
        <taxon>Dikarya</taxon>
        <taxon>Ascomycota</taxon>
        <taxon>Pezizomycotina</taxon>
        <taxon>Dothideomycetes</taxon>
        <taxon>Dothideomycetidae</taxon>
        <taxon>Mycosphaerellales</taxon>
        <taxon>Dissoconiaceae</taxon>
        <taxon>Dissoconium</taxon>
    </lineage>
</organism>
<name>A0A6J3LWE1_9PEZI</name>
<dbReference type="Proteomes" id="UP000504637">
    <property type="component" value="Unplaced"/>
</dbReference>
<reference evidence="3" key="3">
    <citation type="submission" date="2025-08" db="UniProtKB">
        <authorList>
            <consortium name="RefSeq"/>
        </authorList>
    </citation>
    <scope>IDENTIFICATION</scope>
    <source>
        <strain evidence="3">CBS 342.82</strain>
    </source>
</reference>
<proteinExistence type="predicted"/>
<feature type="transmembrane region" description="Helical" evidence="1">
    <location>
        <begin position="58"/>
        <end position="81"/>
    </location>
</feature>
<keyword evidence="2" id="KW-1185">Reference proteome</keyword>
<keyword evidence="1" id="KW-1133">Transmembrane helix</keyword>
<accession>A0A6J3LWE1</accession>
<evidence type="ECO:0000313" key="3">
    <source>
        <dbReference type="RefSeq" id="XP_033457122.1"/>
    </source>
</evidence>
<sequence length="110" mass="12770">MRLRERCALFPFTRVLLQVAATMILHVGEPWRNWSVYSIFSLRCTKCAAFTWTCLMRWLLTAMVMVEVVVGCWCHVSLLVLTILRISPCAIVVGESTTLRCCQEHPWRRP</sequence>
<reference evidence="3" key="2">
    <citation type="submission" date="2020-04" db="EMBL/GenBank/DDBJ databases">
        <authorList>
            <consortium name="NCBI Genome Project"/>
        </authorList>
    </citation>
    <scope>NUCLEOTIDE SEQUENCE</scope>
    <source>
        <strain evidence="3">CBS 342.82</strain>
    </source>
</reference>
<protein>
    <submittedName>
        <fullName evidence="3">Uncharacterized protein</fullName>
    </submittedName>
</protein>
<dbReference type="RefSeq" id="XP_033457122.1">
    <property type="nucleotide sequence ID" value="XM_033608636.1"/>
</dbReference>
<dbReference type="AlphaFoldDB" id="A0A6J3LWE1"/>
<gene>
    <name evidence="3" type="ORF">K489DRAFT_46409</name>
</gene>
<keyword evidence="1" id="KW-0812">Transmembrane</keyword>
<evidence type="ECO:0000313" key="2">
    <source>
        <dbReference type="Proteomes" id="UP000504637"/>
    </source>
</evidence>
<keyword evidence="1" id="KW-0472">Membrane</keyword>